<keyword evidence="2" id="KW-1185">Reference proteome</keyword>
<sequence>MKQEALKKDILSVLEGDNPEDDRWLRFSRKIDEGIDAGWGRREVFAVLRDIFEHHAAGLSEQVQEELKEFENTITGFCDPVDIYRFPGDPQEVEALSAKVRSNNWR</sequence>
<organism evidence="1 2">
    <name type="scientific">Chitinophaga solisilvae</name>
    <dbReference type="NCBI Taxonomy" id="1233460"/>
    <lineage>
        <taxon>Bacteria</taxon>
        <taxon>Pseudomonadati</taxon>
        <taxon>Bacteroidota</taxon>
        <taxon>Chitinophagia</taxon>
        <taxon>Chitinophagales</taxon>
        <taxon>Chitinophagaceae</taxon>
        <taxon>Chitinophaga</taxon>
    </lineage>
</organism>
<evidence type="ECO:0000313" key="1">
    <source>
        <dbReference type="EMBL" id="NSL87709.1"/>
    </source>
</evidence>
<gene>
    <name evidence="1" type="ORF">ECE50_012750</name>
</gene>
<proteinExistence type="predicted"/>
<evidence type="ECO:0000313" key="2">
    <source>
        <dbReference type="Proteomes" id="UP000281028"/>
    </source>
</evidence>
<dbReference type="EMBL" id="RIAR02000001">
    <property type="protein sequence ID" value="NSL87709.1"/>
    <property type="molecule type" value="Genomic_DNA"/>
</dbReference>
<accession>A0A3S1D433</accession>
<dbReference type="Proteomes" id="UP000281028">
    <property type="component" value="Unassembled WGS sequence"/>
</dbReference>
<name>A0A3S1D433_9BACT</name>
<comment type="caution">
    <text evidence="1">The sequence shown here is derived from an EMBL/GenBank/DDBJ whole genome shotgun (WGS) entry which is preliminary data.</text>
</comment>
<protein>
    <submittedName>
        <fullName evidence="1">Uncharacterized protein</fullName>
    </submittedName>
</protein>
<dbReference type="AlphaFoldDB" id="A0A3S1D433"/>
<reference evidence="1" key="1">
    <citation type="submission" date="2020-05" db="EMBL/GenBank/DDBJ databases">
        <title>Chitinophaga laudate sp. nov., isolated from a tropical peat swamp.</title>
        <authorList>
            <person name="Goh C.B.S."/>
            <person name="Lee M.S."/>
            <person name="Parimannan S."/>
            <person name="Pasbakhsh P."/>
            <person name="Yule C.M."/>
            <person name="Rajandas H."/>
            <person name="Loke S."/>
            <person name="Croft L."/>
            <person name="Tan J.B.L."/>
        </authorList>
    </citation>
    <scope>NUCLEOTIDE SEQUENCE</scope>
    <source>
        <strain evidence="1">Mgbs1</strain>
    </source>
</reference>
<dbReference type="OrthoDB" id="7774794at2"/>